<organism evidence="1 2">
    <name type="scientific">Kosmotoga arenicorallina S304</name>
    <dbReference type="NCBI Taxonomy" id="1453497"/>
    <lineage>
        <taxon>Bacteria</taxon>
        <taxon>Thermotogati</taxon>
        <taxon>Thermotogota</taxon>
        <taxon>Thermotogae</taxon>
        <taxon>Kosmotogales</taxon>
        <taxon>Kosmotogaceae</taxon>
        <taxon>Kosmotoga</taxon>
    </lineage>
</organism>
<dbReference type="EMBL" id="JFHK01000020">
    <property type="protein sequence ID" value="OAA29152.1"/>
    <property type="molecule type" value="Genomic_DNA"/>
</dbReference>
<evidence type="ECO:0000313" key="1">
    <source>
        <dbReference type="EMBL" id="OAA29152.1"/>
    </source>
</evidence>
<dbReference type="Proteomes" id="UP000077339">
    <property type="component" value="Unassembled WGS sequence"/>
</dbReference>
<dbReference type="AlphaFoldDB" id="A0A176JYX4"/>
<keyword evidence="2" id="KW-1185">Reference proteome</keyword>
<dbReference type="RefSeq" id="WP_235598540.1">
    <property type="nucleotide sequence ID" value="NZ_JFHK01000020.1"/>
</dbReference>
<evidence type="ECO:0000313" key="2">
    <source>
        <dbReference type="Proteomes" id="UP000077339"/>
    </source>
</evidence>
<gene>
    <name evidence="1" type="ORF">AT15_03950</name>
</gene>
<accession>A0A176JYX4</accession>
<dbReference type="PATRIC" id="fig|1453497.3.peg.782"/>
<sequence>MEGDTCPYYSMCPVARAYERGVIDSEWANMYCSSNWKDCSRFQLEDPLSYEFEGVLPDGSIDEDLENEY</sequence>
<comment type="caution">
    <text evidence="1">The sequence shown here is derived from an EMBL/GenBank/DDBJ whole genome shotgun (WGS) entry which is preliminary data.</text>
</comment>
<evidence type="ECO:0008006" key="3">
    <source>
        <dbReference type="Google" id="ProtNLM"/>
    </source>
</evidence>
<protein>
    <recommendedName>
        <fullName evidence="3">Uracil-DNA glycosylase</fullName>
    </recommendedName>
</protein>
<reference evidence="1 2" key="1">
    <citation type="submission" date="2014-02" db="EMBL/GenBank/DDBJ databases">
        <title>Kosmotoga genome sequencing.</title>
        <authorList>
            <person name="Pollo S.M."/>
            <person name="Charchuk R."/>
            <person name="Nesbo C.L."/>
        </authorList>
    </citation>
    <scope>NUCLEOTIDE SEQUENCE [LARGE SCALE GENOMIC DNA]</scope>
    <source>
        <strain evidence="1 2">S304</strain>
    </source>
</reference>
<name>A0A176JYX4_9BACT</name>
<proteinExistence type="predicted"/>